<dbReference type="AlphaFoldDB" id="A0A914CVU6"/>
<accession>A0A914CVU6</accession>
<dbReference type="Proteomes" id="UP000887540">
    <property type="component" value="Unplaced"/>
</dbReference>
<proteinExistence type="predicted"/>
<feature type="chain" id="PRO_5036972625" evidence="1">
    <location>
        <begin position="23"/>
        <end position="81"/>
    </location>
</feature>
<keyword evidence="1" id="KW-0732">Signal</keyword>
<evidence type="ECO:0000313" key="2">
    <source>
        <dbReference type="Proteomes" id="UP000887540"/>
    </source>
</evidence>
<reference evidence="3" key="1">
    <citation type="submission" date="2022-11" db="UniProtKB">
        <authorList>
            <consortium name="WormBaseParasite"/>
        </authorList>
    </citation>
    <scope>IDENTIFICATION</scope>
</reference>
<dbReference type="WBParaSite" id="ACRNAN_scaffold14695.g23188.t1">
    <property type="protein sequence ID" value="ACRNAN_scaffold14695.g23188.t1"/>
    <property type="gene ID" value="ACRNAN_scaffold14695.g23188"/>
</dbReference>
<evidence type="ECO:0000313" key="3">
    <source>
        <dbReference type="WBParaSite" id="ACRNAN_scaffold14695.g23188.t1"/>
    </source>
</evidence>
<organism evidence="2 3">
    <name type="scientific">Acrobeloides nanus</name>
    <dbReference type="NCBI Taxonomy" id="290746"/>
    <lineage>
        <taxon>Eukaryota</taxon>
        <taxon>Metazoa</taxon>
        <taxon>Ecdysozoa</taxon>
        <taxon>Nematoda</taxon>
        <taxon>Chromadorea</taxon>
        <taxon>Rhabditida</taxon>
        <taxon>Tylenchina</taxon>
        <taxon>Cephalobomorpha</taxon>
        <taxon>Cephaloboidea</taxon>
        <taxon>Cephalobidae</taxon>
        <taxon>Acrobeloides</taxon>
    </lineage>
</organism>
<sequence>MKFPNFVLICLCVGILYGDVNAAIYDSYMNGSPYYSQSYQPYYLYNYGRDPYSGFGWYQQARAHQKGFFHHSHQNINTRTG</sequence>
<keyword evidence="2" id="KW-1185">Reference proteome</keyword>
<protein>
    <submittedName>
        <fullName evidence="3">Uncharacterized protein</fullName>
    </submittedName>
</protein>
<evidence type="ECO:0000256" key="1">
    <source>
        <dbReference type="SAM" id="SignalP"/>
    </source>
</evidence>
<feature type="signal peptide" evidence="1">
    <location>
        <begin position="1"/>
        <end position="22"/>
    </location>
</feature>
<name>A0A914CVU6_9BILA</name>